<comment type="subcellular location">
    <subcellularLocation>
        <location evidence="2">Cytoplasm</location>
    </subcellularLocation>
    <subcellularLocation>
        <location evidence="1">Nucleus</location>
    </subcellularLocation>
</comment>
<dbReference type="InterPro" id="IPR041389">
    <property type="entry name" value="Importin_rep_6"/>
</dbReference>
<dbReference type="GO" id="GO:0006606">
    <property type="term" value="P:protein import into nucleus"/>
    <property type="evidence" value="ECO:0007669"/>
    <property type="project" value="EnsemblFungi"/>
</dbReference>
<evidence type="ECO:0000313" key="9">
    <source>
        <dbReference type="EMBL" id="OLL23441.1"/>
    </source>
</evidence>
<evidence type="ECO:0000256" key="3">
    <source>
        <dbReference type="ARBA" id="ARBA00022448"/>
    </source>
</evidence>
<evidence type="ECO:0000259" key="8">
    <source>
        <dbReference type="SMART" id="SM01349"/>
    </source>
</evidence>
<dbReference type="Pfam" id="PF25574">
    <property type="entry name" value="TPR_IMB1"/>
    <property type="match status" value="1"/>
</dbReference>
<feature type="non-terminal residue" evidence="9">
    <location>
        <position position="1"/>
    </location>
</feature>
<dbReference type="Gene3D" id="1.25.10.10">
    <property type="entry name" value="Leucine-rich Repeat Variant"/>
    <property type="match status" value="1"/>
</dbReference>
<dbReference type="SMART" id="SM00185">
    <property type="entry name" value="ARM"/>
    <property type="match status" value="3"/>
</dbReference>
<feature type="domain" description="TOG" evidence="8">
    <location>
        <begin position="384"/>
        <end position="626"/>
    </location>
</feature>
<evidence type="ECO:0000256" key="1">
    <source>
        <dbReference type="ARBA" id="ARBA00004123"/>
    </source>
</evidence>
<dbReference type="InterPro" id="IPR034085">
    <property type="entry name" value="TOG"/>
</dbReference>
<protein>
    <submittedName>
        <fullName evidence="9">Importin subunit beta-3</fullName>
    </submittedName>
</protein>
<evidence type="ECO:0000313" key="10">
    <source>
        <dbReference type="Proteomes" id="UP000186594"/>
    </source>
</evidence>
<dbReference type="PANTHER" id="PTHR10527">
    <property type="entry name" value="IMPORTIN BETA"/>
    <property type="match status" value="1"/>
</dbReference>
<keyword evidence="4" id="KW-0963">Cytoplasm</keyword>
<dbReference type="GO" id="GO:0034399">
    <property type="term" value="C:nuclear periphery"/>
    <property type="evidence" value="ECO:0007669"/>
    <property type="project" value="EnsemblFungi"/>
</dbReference>
<evidence type="ECO:0000256" key="4">
    <source>
        <dbReference type="ARBA" id="ARBA00022490"/>
    </source>
</evidence>
<dbReference type="InterPro" id="IPR040928">
    <property type="entry name" value="Importin_rep_5"/>
</dbReference>
<dbReference type="InterPro" id="IPR057672">
    <property type="entry name" value="TPR_IPO4/5"/>
</dbReference>
<keyword evidence="10" id="KW-1185">Reference proteome</keyword>
<name>A0A1U7LLP8_NEOID</name>
<keyword evidence="5" id="KW-0677">Repeat</keyword>
<dbReference type="SMART" id="SM01349">
    <property type="entry name" value="TOG"/>
    <property type="match status" value="1"/>
</dbReference>
<evidence type="ECO:0000256" key="5">
    <source>
        <dbReference type="ARBA" id="ARBA00022737"/>
    </source>
</evidence>
<gene>
    <name evidence="9" type="ORF">NEOLI_004132</name>
</gene>
<dbReference type="OMA" id="PKRFVQE"/>
<keyword evidence="3" id="KW-0813">Transport</keyword>
<dbReference type="GO" id="GO:0005737">
    <property type="term" value="C:cytoplasm"/>
    <property type="evidence" value="ECO:0007669"/>
    <property type="project" value="UniProtKB-SubCell"/>
</dbReference>
<dbReference type="GO" id="GO:0061608">
    <property type="term" value="F:nuclear import signal receptor activity"/>
    <property type="evidence" value="ECO:0007669"/>
    <property type="project" value="EnsemblFungi"/>
</dbReference>
<dbReference type="GO" id="GO:0007088">
    <property type="term" value="P:regulation of mitotic nuclear division"/>
    <property type="evidence" value="ECO:0007669"/>
    <property type="project" value="EnsemblFungi"/>
</dbReference>
<evidence type="ECO:0000256" key="6">
    <source>
        <dbReference type="ARBA" id="ARBA00022927"/>
    </source>
</evidence>
<keyword evidence="6" id="KW-0653">Protein transport</keyword>
<evidence type="ECO:0000256" key="7">
    <source>
        <dbReference type="ARBA" id="ARBA00023242"/>
    </source>
</evidence>
<dbReference type="STRING" id="1198029.A0A1U7LLP8"/>
<organism evidence="9 10">
    <name type="scientific">Neolecta irregularis (strain DAH-3)</name>
    <dbReference type="NCBI Taxonomy" id="1198029"/>
    <lineage>
        <taxon>Eukaryota</taxon>
        <taxon>Fungi</taxon>
        <taxon>Dikarya</taxon>
        <taxon>Ascomycota</taxon>
        <taxon>Taphrinomycotina</taxon>
        <taxon>Neolectales</taxon>
        <taxon>Neolectaceae</taxon>
        <taxon>Neolecta</taxon>
    </lineage>
</organism>
<dbReference type="Pfam" id="PF13513">
    <property type="entry name" value="HEAT_EZ"/>
    <property type="match status" value="1"/>
</dbReference>
<comment type="caution">
    <text evidence="9">The sequence shown here is derived from an EMBL/GenBank/DDBJ whole genome shotgun (WGS) entry which is preliminary data.</text>
</comment>
<proteinExistence type="predicted"/>
<dbReference type="InterPro" id="IPR011989">
    <property type="entry name" value="ARM-like"/>
</dbReference>
<dbReference type="GO" id="GO:0060188">
    <property type="term" value="P:regulation of protein desumoylation"/>
    <property type="evidence" value="ECO:0007669"/>
    <property type="project" value="EnsemblFungi"/>
</dbReference>
<dbReference type="Pfam" id="PF18816">
    <property type="entry name" value="Importin_rep_5"/>
    <property type="match status" value="1"/>
</dbReference>
<dbReference type="Pfam" id="PF18829">
    <property type="entry name" value="Importin_rep_6"/>
    <property type="match status" value="1"/>
</dbReference>
<dbReference type="SUPFAM" id="SSF48371">
    <property type="entry name" value="ARM repeat"/>
    <property type="match status" value="2"/>
</dbReference>
<dbReference type="InterPro" id="IPR040122">
    <property type="entry name" value="Importin_beta"/>
</dbReference>
<reference evidence="9 10" key="1">
    <citation type="submission" date="2016-04" db="EMBL/GenBank/DDBJ databases">
        <title>Evolutionary innovation and constraint leading to complex multicellularity in the Ascomycota.</title>
        <authorList>
            <person name="Cisse O."/>
            <person name="Nguyen A."/>
            <person name="Hewitt D.A."/>
            <person name="Jedd G."/>
            <person name="Stajich J.E."/>
        </authorList>
    </citation>
    <scope>NUCLEOTIDE SEQUENCE [LARGE SCALE GENOMIC DNA]</scope>
    <source>
        <strain evidence="9 10">DAH-3</strain>
    </source>
</reference>
<dbReference type="AlphaFoldDB" id="A0A1U7LLP8"/>
<keyword evidence="7" id="KW-0539">Nucleus</keyword>
<dbReference type="Pfam" id="PF18808">
    <property type="entry name" value="Importin_rep_4"/>
    <property type="match status" value="1"/>
</dbReference>
<dbReference type="InterPro" id="IPR041653">
    <property type="entry name" value="Importin_rep_4"/>
</dbReference>
<dbReference type="Pfam" id="PF25780">
    <property type="entry name" value="TPR_IPO5"/>
    <property type="match status" value="1"/>
</dbReference>
<dbReference type="GO" id="GO:0006406">
    <property type="term" value="P:mRNA export from nucleus"/>
    <property type="evidence" value="ECO:0007669"/>
    <property type="project" value="EnsemblFungi"/>
</dbReference>
<evidence type="ECO:0000256" key="2">
    <source>
        <dbReference type="ARBA" id="ARBA00004496"/>
    </source>
</evidence>
<dbReference type="OrthoDB" id="543373at2759"/>
<dbReference type="InterPro" id="IPR000225">
    <property type="entry name" value="Armadillo"/>
</dbReference>
<dbReference type="GO" id="GO:0008139">
    <property type="term" value="F:nuclear localization sequence binding"/>
    <property type="evidence" value="ECO:0007669"/>
    <property type="project" value="EnsemblFungi"/>
</dbReference>
<dbReference type="EMBL" id="LXFE01001588">
    <property type="protein sequence ID" value="OLL23441.1"/>
    <property type="molecule type" value="Genomic_DNA"/>
</dbReference>
<dbReference type="InterPro" id="IPR058584">
    <property type="entry name" value="IMB1_TNPO1-like_TPR"/>
</dbReference>
<sequence>FRVVSRLTPTFLHLPQTAASSFRSNLLCLASQMASNDLGLVVSQLSSPDNHIRTVAENSLNQLVNDRPDMTIPALAEQTRRNPDPQIRSLCIVLLRRMTFKPPPNNLNGKLIWVVIGPVARAQIQNMLLQGLETEQDSAVRRKLCDTVAEFARHIMDDQGSWPELLQSLLECTKSADPSFRDSGYRVFMFVPGLIESQHSLHLEAVFKAGLEDSNPDVRLIALKSFASFLVSMDTQSAKRFTTLLPSMMNVLPPLARPECVEDLIQALIAVVELAGEHGRIFAALFPSLIQFCISVVKNKELEDMARQSALELLVTFSESSPAMCRKTDQFAQLVIFESLSLMTEISQDDDDATEWRQSDDLDFDESDSNHVAGEQTLDRISRKLGPKTVVPAAFSYLPGLIGSQNWRERHAALMAISAIAEGCDKAMRKELSRVLDMVLPMLRDPHPRVKWAACNAVGQMSTDFADYLQQNFHLRVMEALVPILESQEPRVQAHAAAALVNFCEAADDDLIEPYLDGILERLVGLLKSDKSYVREQATTTIATVAGAAETKFEKYYDLIMPLLLQILWQADGDDHKMLRAKAMECATLIATAVGKEKFAPDAQQLIQVLGTIQQNISKEDDPQTSYIIPAWGRVCRAIGSDFVPYLSHVMPSLIKSAKIEPNITIVEDEAEVAKFDEGWDWLPTQGQYLGIKTSSLEEKCSAVEMLVVYASVLKGDFAPYVQEVLSDIIIPGLKFKFNEGVREASAKALAPMIDSVKRASNGDTNIVSQVSRTCLDRILELMEQDPNVAMIAEAYQAFYETLDVVGTQCIAEADINRFIAATETQLRDYVKRKEARDKHIAEDGEEAEHDEDVIEEIETDEMLFGEISKALHCMFKLYKAAYLPHFNRLLPIVDAFMSSNDRNAKNWSLCLIDDLLEFMGPEAINYSQHFASQLMVALEDKGIISIVMRYSTDGVDPVIRQVTAYGIGVAAQFGGEVFSEFCAHALPLLFQMTEIPEARDDDNVYATENACAAIARVCRFNSSKIPNLSKVIKSWFSTLPIVNDEEEAPFAYIFLAELIEQNNPVISGHQGQLFHCITQALEANTVQGKNAERAVGALKQLMTMLPPAEAQALFQHIPPERQQLLANKFQLFC</sequence>
<dbReference type="InterPro" id="IPR016024">
    <property type="entry name" value="ARM-type_fold"/>
</dbReference>
<dbReference type="Proteomes" id="UP000186594">
    <property type="component" value="Unassembled WGS sequence"/>
</dbReference>
<accession>A0A1U7LLP8</accession>